<dbReference type="PRINTS" id="PR00260">
    <property type="entry name" value="CHEMTRNSDUCR"/>
</dbReference>
<dbReference type="CDD" id="cd11386">
    <property type="entry name" value="MCP_signal"/>
    <property type="match status" value="1"/>
</dbReference>
<dbReference type="InterPro" id="IPR000727">
    <property type="entry name" value="T_SNARE_dom"/>
</dbReference>
<dbReference type="AlphaFoldDB" id="A0A7W9YB06"/>
<dbReference type="GO" id="GO:0007165">
    <property type="term" value="P:signal transduction"/>
    <property type="evidence" value="ECO:0007669"/>
    <property type="project" value="UniProtKB-KW"/>
</dbReference>
<dbReference type="SMART" id="SM00283">
    <property type="entry name" value="MA"/>
    <property type="match status" value="1"/>
</dbReference>
<dbReference type="PROSITE" id="PS50111">
    <property type="entry name" value="CHEMOTAXIS_TRANSDUC_2"/>
    <property type="match status" value="1"/>
</dbReference>
<evidence type="ECO:0000259" key="7">
    <source>
        <dbReference type="PROSITE" id="PS50111"/>
    </source>
</evidence>
<name>A0A7W9YB06_9HYPH</name>
<dbReference type="Gene3D" id="1.10.8.500">
    <property type="entry name" value="HAMP domain in histidine kinase"/>
    <property type="match status" value="1"/>
</dbReference>
<keyword evidence="11" id="KW-1185">Reference proteome</keyword>
<feature type="domain" description="Methyl-accepting transducer" evidence="7">
    <location>
        <begin position="463"/>
        <end position="692"/>
    </location>
</feature>
<proteinExistence type="inferred from homology"/>
<dbReference type="Proteomes" id="UP000547879">
    <property type="component" value="Unassembled WGS sequence"/>
</dbReference>
<comment type="similarity">
    <text evidence="3">Belongs to the methyl-accepting chemotaxis (MCP) protein family.</text>
</comment>
<dbReference type="FunFam" id="1.10.287.950:FF:000001">
    <property type="entry name" value="Methyl-accepting chemotaxis sensory transducer"/>
    <property type="match status" value="1"/>
</dbReference>
<dbReference type="PROSITE" id="PS50885">
    <property type="entry name" value="HAMP"/>
    <property type="match status" value="2"/>
</dbReference>
<evidence type="ECO:0000313" key="11">
    <source>
        <dbReference type="Proteomes" id="UP000547879"/>
    </source>
</evidence>
<dbReference type="EMBL" id="JACHEG010000008">
    <property type="protein sequence ID" value="MBB6165284.1"/>
    <property type="molecule type" value="Genomic_DNA"/>
</dbReference>
<keyword evidence="2" id="KW-0145">Chemotaxis</keyword>
<dbReference type="SMART" id="SM00304">
    <property type="entry name" value="HAMP"/>
    <property type="match status" value="2"/>
</dbReference>
<evidence type="ECO:0000256" key="2">
    <source>
        <dbReference type="ARBA" id="ARBA00022500"/>
    </source>
</evidence>
<dbReference type="Gene3D" id="1.10.287.950">
    <property type="entry name" value="Methyl-accepting chemotaxis protein"/>
    <property type="match status" value="1"/>
</dbReference>
<sequence length="731" mass="77306">MATLAVSSVKDYRSYSEVASLVSLDRAMFEALINFRSERGNSAAALVQSPAAGAVSRKSVETARTVIDAAMQRFDAEAATVSNGSITPHLKQAIDAYEALKALRTRVDSNFSREMAQREPGLRDEVLTFGNNVLAVFDATSTALENRVRTLDQSFTGLIQMRAYAWAARNNGGTSAVTVTSLIGANRALTSDERAALLKTDAATSFAWNAVGGLVAHESTSADIKAKYAAGTSAYFDGAFNDRREVLLRDLSTGPSTVFTVDDWQMTSNAALGVVAQVALAAMAELDDTAAQMRSAATMNAVLMSLGAILALAIGLGGTAIIVIRVLRPIRALTDCMVALSNGNSGIDVPGLGRSDEIGEMAGSVEIFRQASIRNRQLEQEAEANRTKAENDRIEMQRISEEDADRRLNQATAALAEGLKALAAGNMLCEINQPFAPQFEALRHNFNTSVTQLRTTLVEFERSVTTVSSGAGEISTASNDLARRTEQQAASLEETAAALEQITSNVKSTSHRAADAREVVRNVKLKADQSGAVVQDATSAMARIERSSQQIGQIIGVIDEIAFQTNLLALNAGVEAARAGDAGKGFAVVAQEVRELAQRSATAAKEIKQLIATSEVAVGEGVNLVDSTGSCLAEIETLVRAANDHMEAIAIAAQEQSSGLTQVNSAINHLDQTTQQNAAMVEEMSAAGSGLAEECVALDGYLSKFTLMARAEEHGYSPVGASAPGRRKFAA</sequence>
<dbReference type="Pfam" id="PF00672">
    <property type="entry name" value="HAMP"/>
    <property type="match status" value="1"/>
</dbReference>
<organism evidence="10 11">
    <name type="scientific">Rhizobium wenxiniae</name>
    <dbReference type="NCBI Taxonomy" id="1737357"/>
    <lineage>
        <taxon>Bacteria</taxon>
        <taxon>Pseudomonadati</taxon>
        <taxon>Pseudomonadota</taxon>
        <taxon>Alphaproteobacteria</taxon>
        <taxon>Hyphomicrobiales</taxon>
        <taxon>Rhizobiaceae</taxon>
        <taxon>Rhizobium/Agrobacterium group</taxon>
        <taxon>Rhizobium</taxon>
    </lineage>
</organism>
<keyword evidence="4" id="KW-0807">Transducer</keyword>
<feature type="domain" description="HAMP" evidence="9">
    <location>
        <begin position="324"/>
        <end position="377"/>
    </location>
</feature>
<keyword evidence="6" id="KW-1133">Transmembrane helix</keyword>
<dbReference type="GO" id="GO:0016020">
    <property type="term" value="C:membrane"/>
    <property type="evidence" value="ECO:0007669"/>
    <property type="project" value="UniProtKB-SubCell"/>
</dbReference>
<evidence type="ECO:0000256" key="5">
    <source>
        <dbReference type="SAM" id="Coils"/>
    </source>
</evidence>
<dbReference type="CDD" id="cd06225">
    <property type="entry name" value="HAMP"/>
    <property type="match status" value="1"/>
</dbReference>
<comment type="caution">
    <text evidence="10">The sequence shown here is derived from an EMBL/GenBank/DDBJ whole genome shotgun (WGS) entry which is preliminary data.</text>
</comment>
<dbReference type="GO" id="GO:0004888">
    <property type="term" value="F:transmembrane signaling receptor activity"/>
    <property type="evidence" value="ECO:0007669"/>
    <property type="project" value="InterPro"/>
</dbReference>
<keyword evidence="6" id="KW-0812">Transmembrane</keyword>
<dbReference type="GO" id="GO:0006935">
    <property type="term" value="P:chemotaxis"/>
    <property type="evidence" value="ECO:0007669"/>
    <property type="project" value="UniProtKB-KW"/>
</dbReference>
<feature type="domain" description="HAMP" evidence="9">
    <location>
        <begin position="406"/>
        <end position="458"/>
    </location>
</feature>
<dbReference type="SUPFAM" id="SSF58104">
    <property type="entry name" value="Methyl-accepting chemotaxis protein (MCP) signaling domain"/>
    <property type="match status" value="1"/>
</dbReference>
<evidence type="ECO:0000256" key="3">
    <source>
        <dbReference type="ARBA" id="ARBA00029447"/>
    </source>
</evidence>
<protein>
    <submittedName>
        <fullName evidence="10">Methyl-accepting chemotaxis protein</fullName>
    </submittedName>
</protein>
<feature type="domain" description="T-SNARE coiled-coil homology" evidence="8">
    <location>
        <begin position="454"/>
        <end position="516"/>
    </location>
</feature>
<evidence type="ECO:0000256" key="6">
    <source>
        <dbReference type="SAM" id="Phobius"/>
    </source>
</evidence>
<dbReference type="InterPro" id="IPR003660">
    <property type="entry name" value="HAMP_dom"/>
</dbReference>
<evidence type="ECO:0000256" key="4">
    <source>
        <dbReference type="PROSITE-ProRule" id="PRU00284"/>
    </source>
</evidence>
<accession>A0A7W9YB06</accession>
<dbReference type="PROSITE" id="PS50192">
    <property type="entry name" value="T_SNARE"/>
    <property type="match status" value="1"/>
</dbReference>
<feature type="transmembrane region" description="Helical" evidence="6">
    <location>
        <begin position="302"/>
        <end position="327"/>
    </location>
</feature>
<dbReference type="Pfam" id="PF00015">
    <property type="entry name" value="MCPsignal"/>
    <property type="match status" value="1"/>
</dbReference>
<evidence type="ECO:0000259" key="9">
    <source>
        <dbReference type="PROSITE" id="PS50885"/>
    </source>
</evidence>
<dbReference type="PANTHER" id="PTHR43531">
    <property type="entry name" value="PROTEIN ICFG"/>
    <property type="match status" value="1"/>
</dbReference>
<comment type="subcellular location">
    <subcellularLocation>
        <location evidence="1">Membrane</location>
    </subcellularLocation>
</comment>
<feature type="coiled-coil region" evidence="5">
    <location>
        <begin position="368"/>
        <end position="399"/>
    </location>
</feature>
<keyword evidence="5" id="KW-0175">Coiled coil</keyword>
<dbReference type="InterPro" id="IPR051310">
    <property type="entry name" value="MCP_chemotaxis"/>
</dbReference>
<dbReference type="RefSeq" id="WP_183996420.1">
    <property type="nucleotide sequence ID" value="NZ_BMHW01000009.1"/>
</dbReference>
<evidence type="ECO:0000259" key="8">
    <source>
        <dbReference type="PROSITE" id="PS50192"/>
    </source>
</evidence>
<dbReference type="SUPFAM" id="SSF158472">
    <property type="entry name" value="HAMP domain-like"/>
    <property type="match status" value="1"/>
</dbReference>
<gene>
    <name evidence="10" type="ORF">HNQ72_005130</name>
</gene>
<dbReference type="PANTHER" id="PTHR43531:SF11">
    <property type="entry name" value="METHYL-ACCEPTING CHEMOTAXIS PROTEIN 3"/>
    <property type="match status" value="1"/>
</dbReference>
<evidence type="ECO:0000256" key="1">
    <source>
        <dbReference type="ARBA" id="ARBA00004370"/>
    </source>
</evidence>
<dbReference type="InterPro" id="IPR004089">
    <property type="entry name" value="MCPsignal_dom"/>
</dbReference>
<evidence type="ECO:0000313" key="10">
    <source>
        <dbReference type="EMBL" id="MBB6165284.1"/>
    </source>
</evidence>
<dbReference type="InterPro" id="IPR004090">
    <property type="entry name" value="Chemotax_Me-accpt_rcpt"/>
</dbReference>
<reference evidence="10 11" key="1">
    <citation type="submission" date="2020-08" db="EMBL/GenBank/DDBJ databases">
        <title>Genomic Encyclopedia of Type Strains, Phase IV (KMG-IV): sequencing the most valuable type-strain genomes for metagenomic binning, comparative biology and taxonomic classification.</title>
        <authorList>
            <person name="Goeker M."/>
        </authorList>
    </citation>
    <scope>NUCLEOTIDE SEQUENCE [LARGE SCALE GENOMIC DNA]</scope>
    <source>
        <strain evidence="10 11">DSM 100734</strain>
    </source>
</reference>
<keyword evidence="6" id="KW-0472">Membrane</keyword>